<accession>A0A2B0M4B7</accession>
<proteinExistence type="predicted"/>
<reference evidence="4 5" key="1">
    <citation type="submission" date="2017-09" db="EMBL/GenBank/DDBJ databases">
        <title>Large-scale bioinformatics analysis of Bacillus genomes uncovers conserved roles of natural products in bacterial physiology.</title>
        <authorList>
            <consortium name="Agbiome Team Llc"/>
            <person name="Bleich R.M."/>
            <person name="Grubbs K.J."/>
            <person name="Santa Maria K.C."/>
            <person name="Allen S.E."/>
            <person name="Farag S."/>
            <person name="Shank E.A."/>
            <person name="Bowers A."/>
        </authorList>
    </citation>
    <scope>NUCLEOTIDE SEQUENCE [LARGE SCALE GENOMIC DNA]</scope>
    <source>
        <strain evidence="4 5">AFS083043</strain>
    </source>
</reference>
<gene>
    <name evidence="4" type="ORF">COI93_16290</name>
</gene>
<dbReference type="InterPro" id="IPR027417">
    <property type="entry name" value="P-loop_NTPase"/>
</dbReference>
<protein>
    <submittedName>
        <fullName evidence="4">ATP-dependent helicase</fullName>
    </submittedName>
</protein>
<evidence type="ECO:0000259" key="2">
    <source>
        <dbReference type="PROSITE" id="PS51192"/>
    </source>
</evidence>
<dbReference type="SMART" id="SM00487">
    <property type="entry name" value="DEXDc"/>
    <property type="match status" value="1"/>
</dbReference>
<dbReference type="SUPFAM" id="SSF52540">
    <property type="entry name" value="P-loop containing nucleoside triphosphate hydrolases"/>
    <property type="match status" value="2"/>
</dbReference>
<dbReference type="GO" id="GO:0004386">
    <property type="term" value="F:helicase activity"/>
    <property type="evidence" value="ECO:0007669"/>
    <property type="project" value="UniProtKB-KW"/>
</dbReference>
<dbReference type="GO" id="GO:0016787">
    <property type="term" value="F:hydrolase activity"/>
    <property type="evidence" value="ECO:0007669"/>
    <property type="project" value="UniProtKB-KW"/>
</dbReference>
<dbReference type="CDD" id="cd18793">
    <property type="entry name" value="SF2_C_SNF"/>
    <property type="match status" value="1"/>
</dbReference>
<name>A0A2B0M4B7_BACCE</name>
<keyword evidence="1" id="KW-0378">Hydrolase</keyword>
<evidence type="ECO:0000313" key="4">
    <source>
        <dbReference type="EMBL" id="PFK35935.1"/>
    </source>
</evidence>
<evidence type="ECO:0000259" key="3">
    <source>
        <dbReference type="PROSITE" id="PS51194"/>
    </source>
</evidence>
<dbReference type="PANTHER" id="PTHR10799">
    <property type="entry name" value="SNF2/RAD54 HELICASE FAMILY"/>
    <property type="match status" value="1"/>
</dbReference>
<dbReference type="InterPro" id="IPR049730">
    <property type="entry name" value="SNF2/RAD54-like_C"/>
</dbReference>
<dbReference type="PROSITE" id="PS51194">
    <property type="entry name" value="HELICASE_CTER"/>
    <property type="match status" value="1"/>
</dbReference>
<dbReference type="RefSeq" id="WP_098491674.1">
    <property type="nucleotide sequence ID" value="NZ_NUWN01000063.1"/>
</dbReference>
<keyword evidence="4" id="KW-0347">Helicase</keyword>
<dbReference type="PROSITE" id="PS51192">
    <property type="entry name" value="HELICASE_ATP_BIND_1"/>
    <property type="match status" value="1"/>
</dbReference>
<evidence type="ECO:0000313" key="5">
    <source>
        <dbReference type="Proteomes" id="UP000242656"/>
    </source>
</evidence>
<dbReference type="AlphaFoldDB" id="A0A2B0M4B7"/>
<keyword evidence="4" id="KW-0067">ATP-binding</keyword>
<dbReference type="InterPro" id="IPR014001">
    <property type="entry name" value="Helicase_ATP-bd"/>
</dbReference>
<dbReference type="FunFam" id="3.40.50.10810:FF:000057">
    <property type="entry name" value="Snf2/Rad54 family helicase"/>
    <property type="match status" value="1"/>
</dbReference>
<dbReference type="Pfam" id="PF00176">
    <property type="entry name" value="SNF2-rel_dom"/>
    <property type="match status" value="1"/>
</dbReference>
<dbReference type="Gene3D" id="3.40.50.10810">
    <property type="entry name" value="Tandem AAA-ATPase domain"/>
    <property type="match status" value="1"/>
</dbReference>
<dbReference type="InterPro" id="IPR038718">
    <property type="entry name" value="SNF2-like_sf"/>
</dbReference>
<dbReference type="Pfam" id="PF00271">
    <property type="entry name" value="Helicase_C"/>
    <property type="match status" value="1"/>
</dbReference>
<keyword evidence="4" id="KW-0547">Nucleotide-binding</keyword>
<feature type="domain" description="Helicase C-terminal" evidence="3">
    <location>
        <begin position="754"/>
        <end position="908"/>
    </location>
</feature>
<feature type="domain" description="Helicase ATP-binding" evidence="2">
    <location>
        <begin position="463"/>
        <end position="626"/>
    </location>
</feature>
<dbReference type="InterPro" id="IPR000330">
    <property type="entry name" value="SNF2_N"/>
</dbReference>
<comment type="caution">
    <text evidence="4">The sequence shown here is derived from an EMBL/GenBank/DDBJ whole genome shotgun (WGS) entry which is preliminary data.</text>
</comment>
<dbReference type="SMART" id="SM00490">
    <property type="entry name" value="HELICc"/>
    <property type="match status" value="1"/>
</dbReference>
<evidence type="ECO:0000256" key="1">
    <source>
        <dbReference type="ARBA" id="ARBA00022801"/>
    </source>
</evidence>
<organism evidence="4 5">
    <name type="scientific">Bacillus cereus</name>
    <dbReference type="NCBI Taxonomy" id="1396"/>
    <lineage>
        <taxon>Bacteria</taxon>
        <taxon>Bacillati</taxon>
        <taxon>Bacillota</taxon>
        <taxon>Bacilli</taxon>
        <taxon>Bacillales</taxon>
        <taxon>Bacillaceae</taxon>
        <taxon>Bacillus</taxon>
        <taxon>Bacillus cereus group</taxon>
    </lineage>
</organism>
<sequence>MITQTEVTIRLQHISQGWFLWGEDKTGNLLPIKDWKQNAFIWHTTSFFGTFLKEATYEERMGFVLTNVQAFEYIAKKPMNSFAGLQINGPITALTPNAKELWDHFTTGNFVPDMKHWRNYPSWKVADVSIQDETLASLFSHAINETIRQDARSSDGWENAKRLYEHYDFTKRQLETSLHEEDWFRKIGYIEDDLPFTIGLRLQEPHDDFEMWKLETIITTKRGAHRIYVYNDIDSLPKRWHSYEERIHETQEGFGKLVPWLREGEHFRTELYETEAWNFLTEASNELLAAGVDILLPSWWQNLKATKPKLRVQVKQSTNQTQSFFGMNTLVDFDWRVSTDGIDLSESEFFDLVEQNKRLFNLNGQWMRLDPAFIDEVRKLMKRADKYGLEMKDVLQQHLSNSAEVEVVEEDNPFTDIEIELDGYYEELIQKLLHIGDIPKSQIPSSLQATLRPYQEHGVAWLLYLRELGFGALLADDMGLGKSIQTITYLLYMKENRLQTCPALIIAPTSVLGNWQKEFERFAPDLQVQLHYGGNRSKGDSFKGFLQDADVILTSYALAQLDEEELSTHCWDAIILDEAQNIKNPQTKQSRAVRNLQANHKIALTGTPMENRLAELWSIFDFLNHGYLGSLGQFQRRFVTPIEKDRDEAKIQQVQRFISPFLLRRTKQDQTVALNLPDKQEQKEYCPLTGEQASLYEQLVQDTLQNIEGLTGIERRGFILLMLNKLKQICNHPALYLKEETPTNIVQRSMKTQTLMDLIENIKDQNESCLIFTQYIGMGNMLQKILEEKFGQRVLFLNGSVPKAERDKMIEQFQNGTYDIFILSLKAGGTGLNLTAANHVIHYDRWWNPAVENQATDRAYRIGQKRFVHVHKLITTGTLEEKIDEMLERKQSLSSAIITSDRWMTELSTDELKELLGM</sequence>
<dbReference type="FunFam" id="3.40.50.300:FF:000533">
    <property type="entry name" value="Helicase, Snf2 family"/>
    <property type="match status" value="1"/>
</dbReference>
<dbReference type="InterPro" id="IPR001650">
    <property type="entry name" value="Helicase_C-like"/>
</dbReference>
<dbReference type="Proteomes" id="UP000242656">
    <property type="component" value="Unassembled WGS sequence"/>
</dbReference>
<dbReference type="InterPro" id="IPR022138">
    <property type="entry name" value="DUF3670"/>
</dbReference>
<dbReference type="Pfam" id="PF12419">
    <property type="entry name" value="DUF3670"/>
    <property type="match status" value="1"/>
</dbReference>
<dbReference type="GO" id="GO:0005524">
    <property type="term" value="F:ATP binding"/>
    <property type="evidence" value="ECO:0007669"/>
    <property type="project" value="InterPro"/>
</dbReference>
<dbReference type="CDD" id="cd18012">
    <property type="entry name" value="DEXQc_arch_SWI2_SNF2"/>
    <property type="match status" value="1"/>
</dbReference>
<dbReference type="EMBL" id="NUWN01000063">
    <property type="protein sequence ID" value="PFK35935.1"/>
    <property type="molecule type" value="Genomic_DNA"/>
</dbReference>
<dbReference type="Gene3D" id="3.40.50.300">
    <property type="entry name" value="P-loop containing nucleotide triphosphate hydrolases"/>
    <property type="match status" value="1"/>
</dbReference>